<evidence type="ECO:0000313" key="2">
    <source>
        <dbReference type="Proteomes" id="UP000276133"/>
    </source>
</evidence>
<organism evidence="1 2">
    <name type="scientific">Brachionus plicatilis</name>
    <name type="common">Marine rotifer</name>
    <name type="synonym">Brachionus muelleri</name>
    <dbReference type="NCBI Taxonomy" id="10195"/>
    <lineage>
        <taxon>Eukaryota</taxon>
        <taxon>Metazoa</taxon>
        <taxon>Spiralia</taxon>
        <taxon>Gnathifera</taxon>
        <taxon>Rotifera</taxon>
        <taxon>Eurotatoria</taxon>
        <taxon>Monogononta</taxon>
        <taxon>Pseudotrocha</taxon>
        <taxon>Ploima</taxon>
        <taxon>Brachionidae</taxon>
        <taxon>Brachionus</taxon>
    </lineage>
</organism>
<dbReference type="Proteomes" id="UP000276133">
    <property type="component" value="Unassembled WGS sequence"/>
</dbReference>
<keyword evidence="2" id="KW-1185">Reference proteome</keyword>
<comment type="caution">
    <text evidence="1">The sequence shown here is derived from an EMBL/GenBank/DDBJ whole genome shotgun (WGS) entry which is preliminary data.</text>
</comment>
<proteinExistence type="predicted"/>
<protein>
    <submittedName>
        <fullName evidence="1">Uncharacterized protein</fullName>
    </submittedName>
</protein>
<reference evidence="1 2" key="1">
    <citation type="journal article" date="2018" name="Sci. Rep.">
        <title>Genomic signatures of local adaptation to the degree of environmental predictability in rotifers.</title>
        <authorList>
            <person name="Franch-Gras L."/>
            <person name="Hahn C."/>
            <person name="Garcia-Roger E.M."/>
            <person name="Carmona M.J."/>
            <person name="Serra M."/>
            <person name="Gomez A."/>
        </authorList>
    </citation>
    <scope>NUCLEOTIDE SEQUENCE [LARGE SCALE GENOMIC DNA]</scope>
    <source>
        <strain evidence="1">HYR1</strain>
    </source>
</reference>
<sequence>MLRLFSTLKNLRPSMTSHVMGPGFHTTSKQLGGGDAEFIVGFRKFFLYTLG</sequence>
<gene>
    <name evidence="1" type="ORF">BpHYR1_049447</name>
</gene>
<dbReference type="AlphaFoldDB" id="A0A3M7SBA6"/>
<accession>A0A3M7SBA6</accession>
<dbReference type="EMBL" id="REGN01001713">
    <property type="protein sequence ID" value="RNA33009.1"/>
    <property type="molecule type" value="Genomic_DNA"/>
</dbReference>
<evidence type="ECO:0000313" key="1">
    <source>
        <dbReference type="EMBL" id="RNA33009.1"/>
    </source>
</evidence>
<name>A0A3M7SBA6_BRAPC</name>